<evidence type="ECO:0000313" key="4">
    <source>
        <dbReference type="Proteomes" id="UP000284403"/>
    </source>
</evidence>
<name>A0A3R7KHH1_9TRYP</name>
<organism evidence="3 4">
    <name type="scientific">Trypanosoma conorhini</name>
    <dbReference type="NCBI Taxonomy" id="83891"/>
    <lineage>
        <taxon>Eukaryota</taxon>
        <taxon>Discoba</taxon>
        <taxon>Euglenozoa</taxon>
        <taxon>Kinetoplastea</taxon>
        <taxon>Metakinetoplastina</taxon>
        <taxon>Trypanosomatida</taxon>
        <taxon>Trypanosomatidae</taxon>
        <taxon>Trypanosoma</taxon>
    </lineage>
</organism>
<accession>A0A3R7KHH1</accession>
<feature type="region of interest" description="Disordered" evidence="2">
    <location>
        <begin position="1"/>
        <end position="50"/>
    </location>
</feature>
<dbReference type="RefSeq" id="XP_029225719.1">
    <property type="nucleotide sequence ID" value="XM_029374165.1"/>
</dbReference>
<proteinExistence type="predicted"/>
<feature type="region of interest" description="Disordered" evidence="2">
    <location>
        <begin position="311"/>
        <end position="335"/>
    </location>
</feature>
<reference evidence="3 4" key="1">
    <citation type="journal article" date="2018" name="BMC Genomics">
        <title>Genomic comparison of Trypanosoma conorhini and Trypanosoma rangeli to Trypanosoma cruzi strains of high and low virulence.</title>
        <authorList>
            <person name="Bradwell K.R."/>
            <person name="Koparde V.N."/>
            <person name="Matveyev A.V."/>
            <person name="Serrano M.G."/>
            <person name="Alves J.M."/>
            <person name="Parikh H."/>
            <person name="Huang B."/>
            <person name="Lee V."/>
            <person name="Espinosa-Alvarez O."/>
            <person name="Ortiz P.A."/>
            <person name="Costa-Martins A.G."/>
            <person name="Teixeira M.M."/>
            <person name="Buck G.A."/>
        </authorList>
    </citation>
    <scope>NUCLEOTIDE SEQUENCE [LARGE SCALE GENOMIC DNA]</scope>
    <source>
        <strain evidence="3 4">025E</strain>
    </source>
</reference>
<feature type="compositionally biased region" description="Pro residues" evidence="2">
    <location>
        <begin position="16"/>
        <end position="30"/>
    </location>
</feature>
<dbReference type="OrthoDB" id="245071at2759"/>
<keyword evidence="1" id="KW-0175">Coiled coil</keyword>
<comment type="caution">
    <text evidence="3">The sequence shown here is derived from an EMBL/GenBank/DDBJ whole genome shotgun (WGS) entry which is preliminary data.</text>
</comment>
<protein>
    <submittedName>
        <fullName evidence="3">Uncharacterized protein</fullName>
    </submittedName>
</protein>
<sequence>MPGELGPSASPRAPWSSPPVPSSASPPPHPTRGDTPSPATGASAAGGRQHSSIAEFMQSPMLVIPNLDVMKVAGTPPPPREDTSLLQDLQELRRRVGMAQEEVYAQRRAVAELEAQVRSGKTKVLTQLYSDLSTPPPHAVGKDAPGGNAEVVDGLLVSVQEQLLCQVRKLEEETAMCRLNNSAKEEALRALYAGILMEEKNQEERGRELRAEETVCNTLRLKLQEAQRRVWDYRRRELFVSAAERKYLEQMESIHSLRAEVRECGLRLPVLEVDGDVTGAAIPTCNRFRWEQHCARRLRAVKRPPSLETEGVCFGSKPMERGVGKGEEEDEDDPNATVSRVFAFPPGTLRSLHQAMCRDAGEGAAGCGGHLHCSVRSAAAAEREGGSRGLRQRARALGLSLQYQQHLEANPYLSRSSAGGGGVESEKGASAASNGMEMVIRGQRRAVDQFQRELESAVAALQSSDGADVYFRDFTSPDAERLGGRADTTHVGGAASVPRCQRRDGRPVTPWRAAAELAQLNAAAPSPRRGKDTGEAADCAGGLSSLCEAEGAFRRV</sequence>
<dbReference type="GeneID" id="40320910"/>
<gene>
    <name evidence="3" type="ORF">Tco025E_07299</name>
</gene>
<dbReference type="Proteomes" id="UP000284403">
    <property type="component" value="Unassembled WGS sequence"/>
</dbReference>
<keyword evidence="4" id="KW-1185">Reference proteome</keyword>
<feature type="region of interest" description="Disordered" evidence="2">
    <location>
        <begin position="413"/>
        <end position="432"/>
    </location>
</feature>
<dbReference type="EMBL" id="MKKU01000556">
    <property type="protein sequence ID" value="RNF07761.1"/>
    <property type="molecule type" value="Genomic_DNA"/>
</dbReference>
<feature type="coiled-coil region" evidence="1">
    <location>
        <begin position="209"/>
        <end position="236"/>
    </location>
</feature>
<dbReference type="AlphaFoldDB" id="A0A3R7KHH1"/>
<evidence type="ECO:0000256" key="2">
    <source>
        <dbReference type="SAM" id="MobiDB-lite"/>
    </source>
</evidence>
<feature type="compositionally biased region" description="Low complexity" evidence="2">
    <location>
        <begin position="35"/>
        <end position="47"/>
    </location>
</feature>
<evidence type="ECO:0000256" key="1">
    <source>
        <dbReference type="SAM" id="Coils"/>
    </source>
</evidence>
<evidence type="ECO:0000313" key="3">
    <source>
        <dbReference type="EMBL" id="RNF07761.1"/>
    </source>
</evidence>